<keyword evidence="2" id="KW-0479">Metal-binding</keyword>
<dbReference type="Proteomes" id="UP000279259">
    <property type="component" value="Unassembled WGS sequence"/>
</dbReference>
<dbReference type="Pfam" id="PF00172">
    <property type="entry name" value="Zn_clus"/>
    <property type="match status" value="1"/>
</dbReference>
<dbReference type="Pfam" id="PF04082">
    <property type="entry name" value="Fungal_trans"/>
    <property type="match status" value="1"/>
</dbReference>
<dbReference type="GO" id="GO:0003677">
    <property type="term" value="F:DNA binding"/>
    <property type="evidence" value="ECO:0007669"/>
    <property type="project" value="InterPro"/>
</dbReference>
<dbReference type="PROSITE" id="PS50048">
    <property type="entry name" value="ZN2_CY6_FUNGAL_2"/>
    <property type="match status" value="1"/>
</dbReference>
<evidence type="ECO:0000313" key="7">
    <source>
        <dbReference type="Proteomes" id="UP000279259"/>
    </source>
</evidence>
<dbReference type="PANTHER" id="PTHR31001">
    <property type="entry name" value="UNCHARACTERIZED TRANSCRIPTIONAL REGULATORY PROTEIN"/>
    <property type="match status" value="1"/>
</dbReference>
<evidence type="ECO:0000256" key="1">
    <source>
        <dbReference type="ARBA" id="ARBA00004123"/>
    </source>
</evidence>
<feature type="compositionally biased region" description="Low complexity" evidence="4">
    <location>
        <begin position="69"/>
        <end position="79"/>
    </location>
</feature>
<sequence length="790" mass="86116">MEHFHLPSFSNSALAHAHGHSGPSAPSPQSGSPSHLASPSAPPTSREDSDAGASGSVVKKRKRLAPRDGTASGSGSGSAHADTMGIRSTQRVPLSCKECSRRKIKCDKMVPCRPCIDRGEEGQCRREAVMVKGRVVVNDVPPRDGTLTLESLAVENADIRRRLGRLERSLARSPSLSPHGGEEALEFKEDRLAGVMEEVALGIGENVRWKGVSLLTDPETNAAGKDQWYHSVPLEACLSTIPNRVKCDALVRFYAEDLSWIIAAIHVPTFLHQHEAFWATSDRAQVKDDNWLAVFFAVLSFAGYFMEDPQAQLNGFQAGEVDRLAKIWFDCSIAILFRNNFAAQPTFTACQAILTLMYPFHLSGNTGLHVGMSSVLKSHARAMNLHLLGSSPGASKEDRLAREMGRRLWWNIVADDWTFLPYNRYCMFAPQQFNTALPDLTDEGHSVGSSFNSLSYRLAYYRSSRVLYRLFGNLGVSEDPRYENVLAASDELDQIVSRLPSELQSAAESESTSTSGMAACTRRLLGMTLAHRSYLIHRAYFVKSFRDRTYSKSHTACVKAASDIIMFAEKGLPATFYRLWNTTVWLVAAGIVLSLDLLQGADSKRVVNDAESRRATLSNLVELLYNSGDTTGISSRGAALITHLSRAEEEIISGSRTGVKFTRDDIVELIRVSETNRWQPAPKTEPYATSSNAGSVLSLTSGSPLATIGSGSMSMSAVNGQVNGDGRFVSTTPGGSAAAILGGHDINNLAFPAHNPEPTPWVNPDASADLFMLPDNNILSFLDELFPQAT</sequence>
<evidence type="ECO:0000313" key="6">
    <source>
        <dbReference type="EMBL" id="RSH93544.1"/>
    </source>
</evidence>
<dbReference type="GO" id="GO:0008270">
    <property type="term" value="F:zinc ion binding"/>
    <property type="evidence" value="ECO:0007669"/>
    <property type="project" value="InterPro"/>
</dbReference>
<dbReference type="AlphaFoldDB" id="A0A427YR03"/>
<accession>A0A427YR03</accession>
<dbReference type="CDD" id="cd00067">
    <property type="entry name" value="GAL4"/>
    <property type="match status" value="1"/>
</dbReference>
<gene>
    <name evidence="6" type="ORF">EHS25_007902</name>
</gene>
<dbReference type="PROSITE" id="PS00463">
    <property type="entry name" value="ZN2_CY6_FUNGAL_1"/>
    <property type="match status" value="1"/>
</dbReference>
<dbReference type="EMBL" id="RSCD01000004">
    <property type="protein sequence ID" value="RSH93544.1"/>
    <property type="molecule type" value="Genomic_DNA"/>
</dbReference>
<dbReference type="PANTHER" id="PTHR31001:SF76">
    <property type="entry name" value="ZN(2)-C6 FUNGAL-TYPE DOMAIN-CONTAINING PROTEIN"/>
    <property type="match status" value="1"/>
</dbReference>
<dbReference type="CDD" id="cd12148">
    <property type="entry name" value="fungal_TF_MHR"/>
    <property type="match status" value="1"/>
</dbReference>
<dbReference type="SUPFAM" id="SSF57701">
    <property type="entry name" value="Zn2/Cys6 DNA-binding domain"/>
    <property type="match status" value="1"/>
</dbReference>
<organism evidence="6 7">
    <name type="scientific">Saitozyma podzolica</name>
    <dbReference type="NCBI Taxonomy" id="1890683"/>
    <lineage>
        <taxon>Eukaryota</taxon>
        <taxon>Fungi</taxon>
        <taxon>Dikarya</taxon>
        <taxon>Basidiomycota</taxon>
        <taxon>Agaricomycotina</taxon>
        <taxon>Tremellomycetes</taxon>
        <taxon>Tremellales</taxon>
        <taxon>Trimorphomycetaceae</taxon>
        <taxon>Saitozyma</taxon>
    </lineage>
</organism>
<dbReference type="STRING" id="1890683.A0A427YR03"/>
<dbReference type="InterPro" id="IPR036864">
    <property type="entry name" value="Zn2-C6_fun-type_DNA-bd_sf"/>
</dbReference>
<dbReference type="InterPro" id="IPR050613">
    <property type="entry name" value="Sec_Metabolite_Reg"/>
</dbReference>
<feature type="domain" description="Zn(2)-C6 fungal-type" evidence="5">
    <location>
        <begin position="95"/>
        <end position="126"/>
    </location>
</feature>
<dbReference type="GO" id="GO:0005634">
    <property type="term" value="C:nucleus"/>
    <property type="evidence" value="ECO:0007669"/>
    <property type="project" value="UniProtKB-SubCell"/>
</dbReference>
<protein>
    <recommendedName>
        <fullName evidence="5">Zn(2)-C6 fungal-type domain-containing protein</fullName>
    </recommendedName>
</protein>
<evidence type="ECO:0000256" key="4">
    <source>
        <dbReference type="SAM" id="MobiDB-lite"/>
    </source>
</evidence>
<dbReference type="SMART" id="SM00066">
    <property type="entry name" value="GAL4"/>
    <property type="match status" value="1"/>
</dbReference>
<dbReference type="InterPro" id="IPR001138">
    <property type="entry name" value="Zn2Cys6_DnaBD"/>
</dbReference>
<dbReference type="GO" id="GO:0006351">
    <property type="term" value="P:DNA-templated transcription"/>
    <property type="evidence" value="ECO:0007669"/>
    <property type="project" value="InterPro"/>
</dbReference>
<proteinExistence type="predicted"/>
<keyword evidence="3" id="KW-0539">Nucleus</keyword>
<dbReference type="Gene3D" id="4.10.240.10">
    <property type="entry name" value="Zn(2)-C6 fungal-type DNA-binding domain"/>
    <property type="match status" value="1"/>
</dbReference>
<evidence type="ECO:0000259" key="5">
    <source>
        <dbReference type="PROSITE" id="PS50048"/>
    </source>
</evidence>
<dbReference type="InterPro" id="IPR007219">
    <property type="entry name" value="XnlR_reg_dom"/>
</dbReference>
<feature type="region of interest" description="Disordered" evidence="4">
    <location>
        <begin position="1"/>
        <end position="92"/>
    </location>
</feature>
<dbReference type="OrthoDB" id="3364175at2759"/>
<name>A0A427YR03_9TREE</name>
<evidence type="ECO:0000256" key="3">
    <source>
        <dbReference type="ARBA" id="ARBA00023242"/>
    </source>
</evidence>
<comment type="caution">
    <text evidence="6">The sequence shown here is derived from an EMBL/GenBank/DDBJ whole genome shotgun (WGS) entry which is preliminary data.</text>
</comment>
<dbReference type="GO" id="GO:0000981">
    <property type="term" value="F:DNA-binding transcription factor activity, RNA polymerase II-specific"/>
    <property type="evidence" value="ECO:0007669"/>
    <property type="project" value="InterPro"/>
</dbReference>
<reference evidence="6 7" key="1">
    <citation type="submission" date="2018-11" db="EMBL/GenBank/DDBJ databases">
        <title>Genome sequence of Saitozyma podzolica DSM 27192.</title>
        <authorList>
            <person name="Aliyu H."/>
            <person name="Gorte O."/>
            <person name="Ochsenreither K."/>
        </authorList>
    </citation>
    <scope>NUCLEOTIDE SEQUENCE [LARGE SCALE GENOMIC DNA]</scope>
    <source>
        <strain evidence="6 7">DSM 27192</strain>
    </source>
</reference>
<feature type="compositionally biased region" description="Low complexity" evidence="4">
    <location>
        <begin position="10"/>
        <end position="39"/>
    </location>
</feature>
<keyword evidence="7" id="KW-1185">Reference proteome</keyword>
<comment type="subcellular location">
    <subcellularLocation>
        <location evidence="1">Nucleus</location>
    </subcellularLocation>
</comment>
<evidence type="ECO:0000256" key="2">
    <source>
        <dbReference type="ARBA" id="ARBA00022723"/>
    </source>
</evidence>